<dbReference type="STRING" id="211460.YH63_12850"/>
<feature type="domain" description="YgjP-like metallopeptidase" evidence="1">
    <location>
        <begin position="68"/>
        <end position="268"/>
    </location>
</feature>
<evidence type="ECO:0000259" key="1">
    <source>
        <dbReference type="Pfam" id="PF01863"/>
    </source>
</evidence>
<sequence>MICFCADEFHWRRIWQNPGEFLLSGPADMAFRALLYRRPTEPRTLAVKIGSSIYAIQLRRHRRARRYTLRIHPSRREAILTMPPRGNLIEAKDFAQRHGAWIAARLGGLPKAAPFSPGTSVPLRGNLHRIVHRAGVRGTVWPETRDSGDKILCVAGDSEFIDRRVHDFLKREARAALTEASHRYADVLGVKVKRITIRDQSSRWGSCTSAGALSFSWRLILAPPYVLDYLAAHEVAHLVEMNHSPRFWKVVAKICPATERAKRWLDTHGNDLHRYGIEE</sequence>
<evidence type="ECO:0000313" key="3">
    <source>
        <dbReference type="Proteomes" id="UP000034832"/>
    </source>
</evidence>
<gene>
    <name evidence="2" type="ORF">YH63_006075</name>
</gene>
<dbReference type="Gene3D" id="3.30.2010.10">
    <property type="entry name" value="Metalloproteases ('zincins'), catalytic domain"/>
    <property type="match status" value="1"/>
</dbReference>
<dbReference type="InterPro" id="IPR002725">
    <property type="entry name" value="YgjP-like_metallopeptidase"/>
</dbReference>
<dbReference type="PANTHER" id="PTHR30399">
    <property type="entry name" value="UNCHARACTERIZED PROTEIN YGJP"/>
    <property type="match status" value="1"/>
</dbReference>
<dbReference type="OrthoDB" id="9795402at2"/>
<protein>
    <submittedName>
        <fullName evidence="2">M48 family metallopeptidase</fullName>
    </submittedName>
</protein>
<evidence type="ECO:0000313" key="2">
    <source>
        <dbReference type="EMBL" id="TKT71008.1"/>
    </source>
</evidence>
<keyword evidence="3" id="KW-1185">Reference proteome</keyword>
<dbReference type="Pfam" id="PF01863">
    <property type="entry name" value="YgjP-like"/>
    <property type="match status" value="1"/>
</dbReference>
<dbReference type="EMBL" id="LBIA02000001">
    <property type="protein sequence ID" value="TKT71008.1"/>
    <property type="molecule type" value="Genomic_DNA"/>
</dbReference>
<dbReference type="AlphaFoldDB" id="A0A4U6BPR6"/>
<dbReference type="InterPro" id="IPR053136">
    <property type="entry name" value="UTP_pyrophosphatase-like"/>
</dbReference>
<organism evidence="2 3">
    <name type="scientific">Afipia massiliensis</name>
    <dbReference type="NCBI Taxonomy" id="211460"/>
    <lineage>
        <taxon>Bacteria</taxon>
        <taxon>Pseudomonadati</taxon>
        <taxon>Pseudomonadota</taxon>
        <taxon>Alphaproteobacteria</taxon>
        <taxon>Hyphomicrobiales</taxon>
        <taxon>Nitrobacteraceae</taxon>
        <taxon>Afipia</taxon>
    </lineage>
</organism>
<proteinExistence type="predicted"/>
<dbReference type="CDD" id="cd07344">
    <property type="entry name" value="M48_yhfN_like"/>
    <property type="match status" value="1"/>
</dbReference>
<name>A0A4U6BPR6_9BRAD</name>
<comment type="caution">
    <text evidence="2">The sequence shown here is derived from an EMBL/GenBank/DDBJ whole genome shotgun (WGS) entry which is preliminary data.</text>
</comment>
<accession>A0A4U6BPR6</accession>
<reference evidence="2" key="1">
    <citation type="submission" date="2019-04" db="EMBL/GenBank/DDBJ databases">
        <title>Whole genome sequencing of cave bacteria.</title>
        <authorList>
            <person name="Gan H.M."/>
            <person name="Barton H."/>
            <person name="Savka M.A."/>
        </authorList>
    </citation>
    <scope>NUCLEOTIDE SEQUENCE [LARGE SCALE GENOMIC DNA]</scope>
    <source>
        <strain evidence="2">LC387</strain>
    </source>
</reference>
<dbReference type="Proteomes" id="UP000034832">
    <property type="component" value="Unassembled WGS sequence"/>
</dbReference>
<dbReference type="RefSeq" id="WP_046828376.1">
    <property type="nucleotide sequence ID" value="NZ_JACHIJ010000003.1"/>
</dbReference>
<dbReference type="PANTHER" id="PTHR30399:SF1">
    <property type="entry name" value="UTP PYROPHOSPHATASE"/>
    <property type="match status" value="1"/>
</dbReference>